<dbReference type="InterPro" id="IPR014001">
    <property type="entry name" value="Helicase_ATP-bd"/>
</dbReference>
<dbReference type="Pfam" id="PF00271">
    <property type="entry name" value="Helicase_C"/>
    <property type="match status" value="1"/>
</dbReference>
<dbReference type="Gene3D" id="1.10.3380.10">
    <property type="entry name" value="Sec63 N-terminal domain-like domain"/>
    <property type="match status" value="2"/>
</dbReference>
<evidence type="ECO:0000256" key="1">
    <source>
        <dbReference type="ARBA" id="ARBA00004123"/>
    </source>
</evidence>
<dbReference type="Proteomes" id="UP001168821">
    <property type="component" value="Unassembled WGS sequence"/>
</dbReference>
<dbReference type="InterPro" id="IPR057842">
    <property type="entry name" value="WH_MER3"/>
</dbReference>
<comment type="similarity">
    <text evidence="2">Belongs to the helicase family. SKI2 subfamily.</text>
</comment>
<protein>
    <recommendedName>
        <fullName evidence="10">U5 small nuclear ribonucleoprotein 200 kDa helicase</fullName>
        <ecNumber evidence="3">3.6.4.13</ecNumber>
    </recommendedName>
</protein>
<dbReference type="InterPro" id="IPR001650">
    <property type="entry name" value="Helicase_C-like"/>
</dbReference>
<keyword evidence="9" id="KW-0539">Nucleus</keyword>
<dbReference type="Pfam" id="PF02889">
    <property type="entry name" value="Sec63"/>
    <property type="match status" value="2"/>
</dbReference>
<dbReference type="Pfam" id="PF18149">
    <property type="entry name" value="Helicase_PWI"/>
    <property type="match status" value="1"/>
</dbReference>
<dbReference type="EMBL" id="JALNTZ010001236">
    <property type="protein sequence ID" value="KAJ3626939.1"/>
    <property type="molecule type" value="Genomic_DNA"/>
</dbReference>
<evidence type="ECO:0000256" key="6">
    <source>
        <dbReference type="ARBA" id="ARBA00022801"/>
    </source>
</evidence>
<evidence type="ECO:0000259" key="14">
    <source>
        <dbReference type="PROSITE" id="PS51192"/>
    </source>
</evidence>
<dbReference type="FunFam" id="1.10.3380.10:FF:000002">
    <property type="entry name" value="Activating signal cointegrator 1 complex subunit 3"/>
    <property type="match status" value="1"/>
</dbReference>
<dbReference type="InterPro" id="IPR035892">
    <property type="entry name" value="C2_domain_sf"/>
</dbReference>
<evidence type="ECO:0000313" key="16">
    <source>
        <dbReference type="EMBL" id="KAJ3626939.1"/>
    </source>
</evidence>
<feature type="compositionally biased region" description="Basic and acidic residues" evidence="13">
    <location>
        <begin position="51"/>
        <end position="64"/>
    </location>
</feature>
<dbReference type="FunFam" id="3.40.50.300:FF:000062">
    <property type="entry name" value="U5 small nuclear ribonucleoprotein helicase"/>
    <property type="match status" value="1"/>
</dbReference>
<evidence type="ECO:0000256" key="12">
    <source>
        <dbReference type="ARBA" id="ARBA00054527"/>
    </source>
</evidence>
<keyword evidence="6" id="KW-0378">Hydrolase</keyword>
<dbReference type="Pfam" id="PF00270">
    <property type="entry name" value="DEAD"/>
    <property type="match status" value="2"/>
</dbReference>
<evidence type="ECO:0000313" key="17">
    <source>
        <dbReference type="Proteomes" id="UP001168821"/>
    </source>
</evidence>
<dbReference type="GO" id="GO:0000712">
    <property type="term" value="P:resolution of meiotic recombination intermediates"/>
    <property type="evidence" value="ECO:0007669"/>
    <property type="project" value="TreeGrafter"/>
</dbReference>
<dbReference type="InterPro" id="IPR011545">
    <property type="entry name" value="DEAD/DEAH_box_helicase_dom"/>
</dbReference>
<keyword evidence="4" id="KW-0677">Repeat</keyword>
<dbReference type="CDD" id="cd18021">
    <property type="entry name" value="DEXHc_Brr2_2"/>
    <property type="match status" value="1"/>
</dbReference>
<dbReference type="PIRSF" id="PIRSF039073">
    <property type="entry name" value="BRR2"/>
    <property type="match status" value="1"/>
</dbReference>
<evidence type="ECO:0000256" key="3">
    <source>
        <dbReference type="ARBA" id="ARBA00012552"/>
    </source>
</evidence>
<dbReference type="GO" id="GO:0003678">
    <property type="term" value="F:DNA helicase activity"/>
    <property type="evidence" value="ECO:0007669"/>
    <property type="project" value="TreeGrafter"/>
</dbReference>
<dbReference type="SUPFAM" id="SSF158702">
    <property type="entry name" value="Sec63 N-terminal domain-like"/>
    <property type="match status" value="2"/>
</dbReference>
<keyword evidence="17" id="KW-1185">Reference proteome</keyword>
<dbReference type="SMART" id="SM00487">
    <property type="entry name" value="DEXDc"/>
    <property type="match status" value="2"/>
</dbReference>
<dbReference type="FunFam" id="1.10.10.10:FF:000024">
    <property type="entry name" value="U5 small nuclear ribonucleoprotein helicase"/>
    <property type="match status" value="1"/>
</dbReference>
<dbReference type="GO" id="GO:0003724">
    <property type="term" value="F:RNA helicase activity"/>
    <property type="evidence" value="ECO:0007669"/>
    <property type="project" value="UniProtKB-EC"/>
</dbReference>
<dbReference type="Pfam" id="PF21188">
    <property type="entry name" value="BRR2_plug"/>
    <property type="match status" value="1"/>
</dbReference>
<comment type="subcellular location">
    <subcellularLocation>
        <location evidence="1">Nucleus</location>
    </subcellularLocation>
</comment>
<dbReference type="PANTHER" id="PTHR47961:SF4">
    <property type="entry name" value="ACTIVATING SIGNAL COINTEGRATOR 1 COMPLEX SUBUNIT 3"/>
    <property type="match status" value="1"/>
</dbReference>
<evidence type="ECO:0000256" key="4">
    <source>
        <dbReference type="ARBA" id="ARBA00022737"/>
    </source>
</evidence>
<feature type="region of interest" description="Disordered" evidence="13">
    <location>
        <begin position="51"/>
        <end position="82"/>
    </location>
</feature>
<evidence type="ECO:0000256" key="13">
    <source>
        <dbReference type="SAM" id="MobiDB-lite"/>
    </source>
</evidence>
<accession>A0AA38HKS9</accession>
<keyword evidence="5" id="KW-0547">Nucleotide-binding</keyword>
<dbReference type="PROSITE" id="PS51192">
    <property type="entry name" value="HELICASE_ATP_BIND_1"/>
    <property type="match status" value="2"/>
</dbReference>
<dbReference type="EC" id="3.6.4.13" evidence="3"/>
<dbReference type="Gene3D" id="1.10.150.20">
    <property type="entry name" value="5' to 3' exonuclease, C-terminal subdomain"/>
    <property type="match status" value="2"/>
</dbReference>
<dbReference type="PANTHER" id="PTHR47961">
    <property type="entry name" value="DNA POLYMERASE THETA, PUTATIVE (AFU_ORTHOLOGUE AFUA_1G05260)-RELATED"/>
    <property type="match status" value="1"/>
</dbReference>
<comment type="catalytic activity">
    <reaction evidence="11">
        <text>ATP + H2O = ADP + phosphate + H(+)</text>
        <dbReference type="Rhea" id="RHEA:13065"/>
        <dbReference type="ChEBI" id="CHEBI:15377"/>
        <dbReference type="ChEBI" id="CHEBI:15378"/>
        <dbReference type="ChEBI" id="CHEBI:30616"/>
        <dbReference type="ChEBI" id="CHEBI:43474"/>
        <dbReference type="ChEBI" id="CHEBI:456216"/>
        <dbReference type="EC" id="3.6.4.13"/>
    </reaction>
</comment>
<dbReference type="InterPro" id="IPR027417">
    <property type="entry name" value="P-loop_NTPase"/>
</dbReference>
<organism evidence="16 17">
    <name type="scientific">Zophobas morio</name>
    <dbReference type="NCBI Taxonomy" id="2755281"/>
    <lineage>
        <taxon>Eukaryota</taxon>
        <taxon>Metazoa</taxon>
        <taxon>Ecdysozoa</taxon>
        <taxon>Arthropoda</taxon>
        <taxon>Hexapoda</taxon>
        <taxon>Insecta</taxon>
        <taxon>Pterygota</taxon>
        <taxon>Neoptera</taxon>
        <taxon>Endopterygota</taxon>
        <taxon>Coleoptera</taxon>
        <taxon>Polyphaga</taxon>
        <taxon>Cucujiformia</taxon>
        <taxon>Tenebrionidae</taxon>
        <taxon>Zophobas</taxon>
    </lineage>
</organism>
<dbReference type="InterPro" id="IPR004179">
    <property type="entry name" value="Sec63-dom"/>
</dbReference>
<feature type="domain" description="Helicase ATP-binding" evidence="14">
    <location>
        <begin position="1316"/>
        <end position="1490"/>
    </location>
</feature>
<dbReference type="FunFam" id="3.40.50.300:FF:000254">
    <property type="entry name" value="U5 small nuclear ribonucleoprotein helicase"/>
    <property type="match status" value="1"/>
</dbReference>
<evidence type="ECO:0000256" key="8">
    <source>
        <dbReference type="ARBA" id="ARBA00022840"/>
    </source>
</evidence>
<evidence type="ECO:0000256" key="5">
    <source>
        <dbReference type="ARBA" id="ARBA00022741"/>
    </source>
</evidence>
<dbReference type="InterPro" id="IPR041094">
    <property type="entry name" value="Brr2_helicase_PWI"/>
</dbReference>
<proteinExistence type="inferred from homology"/>
<dbReference type="SMART" id="SM00490">
    <property type="entry name" value="HELICc"/>
    <property type="match status" value="2"/>
</dbReference>
<dbReference type="SUPFAM" id="SSF46785">
    <property type="entry name" value="Winged helix' DNA-binding domain"/>
    <property type="match status" value="2"/>
</dbReference>
<dbReference type="GO" id="GO:0005524">
    <property type="term" value="F:ATP binding"/>
    <property type="evidence" value="ECO:0007669"/>
    <property type="project" value="UniProtKB-KW"/>
</dbReference>
<keyword evidence="7" id="KW-0347">Helicase</keyword>
<dbReference type="InterPro" id="IPR003593">
    <property type="entry name" value="AAA+_ATPase"/>
</dbReference>
<dbReference type="FunFam" id="2.60.40.150:FF:000133">
    <property type="entry name" value="Pre-mRNA splicing helicase, putative"/>
    <property type="match status" value="1"/>
</dbReference>
<comment type="caution">
    <text evidence="16">The sequence shown here is derived from an EMBL/GenBank/DDBJ whole genome shotgun (WGS) entry which is preliminary data.</text>
</comment>
<evidence type="ECO:0000256" key="11">
    <source>
        <dbReference type="ARBA" id="ARBA00047984"/>
    </source>
</evidence>
<dbReference type="InterPro" id="IPR050474">
    <property type="entry name" value="Hel308_SKI2-like"/>
</dbReference>
<dbReference type="Gene3D" id="1.10.10.10">
    <property type="entry name" value="Winged helix-like DNA-binding domain superfamily/Winged helix DNA-binding domain"/>
    <property type="match status" value="2"/>
</dbReference>
<dbReference type="Pfam" id="PF23445">
    <property type="entry name" value="WHD_SNRNP200"/>
    <property type="match status" value="2"/>
</dbReference>
<dbReference type="FunFam" id="3.40.50.300:FF:000102">
    <property type="entry name" value="RNA helicase, activating signal cointegrator 1"/>
    <property type="match status" value="1"/>
</dbReference>
<dbReference type="InterPro" id="IPR014756">
    <property type="entry name" value="Ig_E-set"/>
</dbReference>
<dbReference type="GO" id="GO:0000393">
    <property type="term" value="P:spliceosomal conformational changes to generate catalytic conformation"/>
    <property type="evidence" value="ECO:0007669"/>
    <property type="project" value="UniProtKB-ARBA"/>
</dbReference>
<dbReference type="GO" id="GO:0005682">
    <property type="term" value="C:U5 snRNP"/>
    <property type="evidence" value="ECO:0007669"/>
    <property type="project" value="UniProtKB-ARBA"/>
</dbReference>
<sequence>MAEKRARQSQYEYKATASLVLQADRSMITKISRDEATGEVLSLRDKLKGEKMGSRFQRAEPPKELKKRLNKRKEPEGKKGMVLSSSSAKNYVGLFYRPSTRETKQTYELLLSFIQGFLGDVPRDVLYNAADEVLAYLKDESLRDKDKKKEIEALLNVLDDDKFYQLTTLGKKITDYTADKEEEDTAIDENIGVSIVFEDEEEVKSEKSSDEEEGEDTMATDALAGGGVAAEDVAAGSKDSLDPRLLDAYWLQRQLSKFYDALASQKKSLEVLEILDSSGNDREIENKLVLSLGYDNFDFIRTLRRNRYLILYCTKLAKAGTAAEKEEIEAKMRSIPELSEALSIFKGGDDGAAQKAAAARKEASRKARMDEELDVMDVDIDGAHGKTLLELDNLVFPNGGHFLASKRCDLPEGTRKEDKKGYQEIHIPAAKPPLEESESAVLVESMPDFAQPAFSKYRRLNLIQSRLYEPCLFSDENLLVCAPTGAGKTNVAMLCILRELGKHQLANQKFDVEAFKIVYISPMKSLVAEQTGSFSARLKDYGITVAELTGDQQLTKEQIDSTQVIVCTPEKWDIVTRKGNERRFTALVRLIIIDEIHLLHDERGPVLESIVSRTLRITETSQIPTRLVGLSATLPNYEDVADFLKVDHKKGLYFFDNSYRPVPLQQHFIGITEKKAIKRMKIMDDIVYEKVLQYAGKEQLLVFVHSRKETGKTARKLRDMALDNDTLGFFMKEGSASHAVLRLATEETTNAELKDLLPFGFGIHHAGMTRVDRTSVEDLFADGHIQVLVSTATLAWGVNLPAHTVIIKGTQVYNPVKGAWVELSHLDVLQMLGRAGRPQYDTLGEGYLITSHQELCYYLSLQNTQLPVESQLLSRLADCLNAEIVLGAVLNSRDAQKWLASTYLYIRMLRAPAIYDIEPGELEDDPTLDQRRADLVHTAATLLDKNNLIKYDRKTGGFQGTDLGRIASHYYISHETMATYNQLLKPTLCDIDLFRVFSLSGEFQHIAVREEEKIELTTLLERVPIPIKESIEEPSAKVNVLLQAYISQLGLDGFALRADMVYITQSASRLFRAIFEIVLRRGWSQLAVKALNICKMIDCRMWQSMTPLRQFKKIPADVIKHIERVEDFPFERFYDMSPTILGNHVRVPKIGQRLHQCVHSIPKLELEAHIQPITSNTLRVELTLTPDFKWDAEVHGRSLSFWIFVEDVDSEIILHSEFFVLKDKYAEDDHSLSFFIPVYDPMPPQYFIRIVSDRWMTPEMLKPISFRHLILPDKAVPPTNLLDLQPLPFSALQNKAYEHLYEGFDYLNPIQTQVFSALYSSSDNVLVAAPTGSGKTFCAEFVILNFLSSQSEGRCVYIAPVAALVRQRFHDWSERFATLDVPVILLTGDTTVDLKLLSNAKIIVGTPEHWDILSRRWKQRKNVINTALFICDELHLLGGPSGPTLEVIISRMRYIESQTGNKIRIVALSSSLAYAKEMASWLGVPSHCIFNFHPNVRPVPLEIHFQGFNIVHSGQRLSAMLRPVYSNIMKHSPKKPVIVFTVSRKQASLTAIELMSLSVSDSRPRQFLHCESSDLDTYLPLLRDKALQETIQSGIGYYHEGLSETEKKAIKFLFSTNAVQILVCTREVCWEVDVFCHLVVVMDTQYYDGRDHRYIDYSILDMLQMFGRANRPAVDKSSKAIVLCQTSKKELYKKFLQEMLPVESHLNHFLHNHVVAEVVTQTIENKQDAVDYLTWTYFYRRLPKNANYYNMTGVTNRHISDYLSDLVEATLQDLEESRCVVIEDEMDISPLNLGMIASYYYIEYTTIEVFSMSLTEKTKVKGLIEIIAHAAEYKSVPIRHREERLLRQLATRCPVQLQNPKFTDPHVKTHLLLQAHFSRIQLTAELQTDLDLVLKDAIRLIQACVDVLSSNGWLKPALAAMDTAQMVVQGLWDSDSYMKQLPHFSEPILERCKAAGVDAIYDIMEMDDDLRNKTLQLSDQQLHDVAAFCNRYPSIDVTYQIVDADNIYSGGSVVIHVQLDRDDEEDIADLDAPLEPVIAPFYPMRKDESWWCVIGQKETNLLLSIKRIPLHRHGKLKLEFSAPEKGTHNYKLFVVCDSYMGADQEYDFEVNVKEGPAGDSASNN</sequence>
<dbReference type="Gene3D" id="3.40.50.300">
    <property type="entry name" value="P-loop containing nucleotide triphosphate hydrolases"/>
    <property type="match status" value="4"/>
</dbReference>
<evidence type="ECO:0000259" key="15">
    <source>
        <dbReference type="PROSITE" id="PS51194"/>
    </source>
</evidence>
<feature type="domain" description="Helicase ATP-binding" evidence="14">
    <location>
        <begin position="469"/>
        <end position="652"/>
    </location>
</feature>
<comment type="function">
    <text evidence="12">Catalyzes the ATP-dependent unwinding of U4/U6 RNA duplices, an essential step in the assembly of a catalytically active spliceosome. Plays a role in pre-mRNA splicing.</text>
</comment>
<dbReference type="InterPro" id="IPR036388">
    <property type="entry name" value="WH-like_DNA-bd_sf"/>
</dbReference>
<dbReference type="GO" id="GO:0003676">
    <property type="term" value="F:nucleic acid binding"/>
    <property type="evidence" value="ECO:0007669"/>
    <property type="project" value="InterPro"/>
</dbReference>
<dbReference type="CDD" id="cd18795">
    <property type="entry name" value="SF2_C_Ski2"/>
    <property type="match status" value="2"/>
</dbReference>
<dbReference type="GO" id="GO:0016787">
    <property type="term" value="F:hydrolase activity"/>
    <property type="evidence" value="ECO:0007669"/>
    <property type="project" value="UniProtKB-KW"/>
</dbReference>
<dbReference type="FunFam" id="3.40.50.300:FF:000368">
    <property type="entry name" value="U5 small nuclear ribonucleoprotein 200 kDa helicase"/>
    <property type="match status" value="1"/>
</dbReference>
<evidence type="ECO:0000256" key="2">
    <source>
        <dbReference type="ARBA" id="ARBA00010140"/>
    </source>
</evidence>
<evidence type="ECO:0000256" key="7">
    <source>
        <dbReference type="ARBA" id="ARBA00022806"/>
    </source>
</evidence>
<dbReference type="SUPFAM" id="SSF52540">
    <property type="entry name" value="P-loop containing nucleoside triphosphate hydrolases"/>
    <property type="match status" value="4"/>
</dbReference>
<keyword evidence="8" id="KW-0067">ATP-binding</keyword>
<evidence type="ECO:0000256" key="9">
    <source>
        <dbReference type="ARBA" id="ARBA00023242"/>
    </source>
</evidence>
<name>A0AA38HKS9_9CUCU</name>
<dbReference type="FunFam" id="1.10.150.20:FF:000013">
    <property type="entry name" value="U5 small nuclear ribonucleoprotein kDa helicase"/>
    <property type="match status" value="1"/>
</dbReference>
<dbReference type="FunFam" id="1.10.150.20:FF:000004">
    <property type="entry name" value="U5 small nuclear ribonucleoprotein helicase"/>
    <property type="match status" value="1"/>
</dbReference>
<dbReference type="SMART" id="SM00382">
    <property type="entry name" value="AAA"/>
    <property type="match status" value="2"/>
</dbReference>
<feature type="domain" description="Helicase C-terminal" evidence="15">
    <location>
        <begin position="687"/>
        <end position="896"/>
    </location>
</feature>
<reference evidence="16" key="1">
    <citation type="journal article" date="2023" name="G3 (Bethesda)">
        <title>Whole genome assemblies of Zophobas morio and Tenebrio molitor.</title>
        <authorList>
            <person name="Kaur S."/>
            <person name="Stinson S.A."/>
            <person name="diCenzo G.C."/>
        </authorList>
    </citation>
    <scope>NUCLEOTIDE SEQUENCE</scope>
    <source>
        <strain evidence="16">QUZm001</strain>
    </source>
</reference>
<dbReference type="SUPFAM" id="SSF81296">
    <property type="entry name" value="E set domains"/>
    <property type="match status" value="1"/>
</dbReference>
<dbReference type="PROSITE" id="PS51194">
    <property type="entry name" value="HELICASE_CTER"/>
    <property type="match status" value="1"/>
</dbReference>
<dbReference type="FunFam" id="1.10.3380.10:FF:000001">
    <property type="entry name" value="U5 small nuclear ribonucleoprotein helicase"/>
    <property type="match status" value="1"/>
</dbReference>
<dbReference type="FunFam" id="1.10.10.10:FF:000012">
    <property type="entry name" value="U5 small nuclear ribonucleoprotein helicase"/>
    <property type="match status" value="1"/>
</dbReference>
<dbReference type="InterPro" id="IPR036390">
    <property type="entry name" value="WH_DNA-bd_sf"/>
</dbReference>
<gene>
    <name evidence="16" type="ORF">Zmor_004120</name>
</gene>
<evidence type="ECO:0000256" key="10">
    <source>
        <dbReference type="ARBA" id="ARBA00034541"/>
    </source>
</evidence>
<dbReference type="Gene3D" id="2.60.40.150">
    <property type="entry name" value="C2 domain"/>
    <property type="match status" value="2"/>
</dbReference>
<dbReference type="FunFam" id="2.60.40.150:FF:000004">
    <property type="entry name" value="RNA helicase, activating signal cointegrator 1"/>
    <property type="match status" value="1"/>
</dbReference>
<dbReference type="InterPro" id="IPR048863">
    <property type="entry name" value="BRR2_plug"/>
</dbReference>
<dbReference type="SMART" id="SM00973">
    <property type="entry name" value="Sec63"/>
    <property type="match status" value="2"/>
</dbReference>